<evidence type="ECO:0000313" key="3">
    <source>
        <dbReference type="EMBL" id="MFC4015590.1"/>
    </source>
</evidence>
<feature type="compositionally biased region" description="Basic and acidic residues" evidence="1">
    <location>
        <begin position="212"/>
        <end position="229"/>
    </location>
</feature>
<reference evidence="4" key="1">
    <citation type="journal article" date="2019" name="Int. J. Syst. Evol. Microbiol.">
        <title>The Global Catalogue of Microorganisms (GCM) 10K type strain sequencing project: providing services to taxonomists for standard genome sequencing and annotation.</title>
        <authorList>
            <consortium name="The Broad Institute Genomics Platform"/>
            <consortium name="The Broad Institute Genome Sequencing Center for Infectious Disease"/>
            <person name="Wu L."/>
            <person name="Ma J."/>
        </authorList>
    </citation>
    <scope>NUCLEOTIDE SEQUENCE [LARGE SCALE GENOMIC DNA]</scope>
    <source>
        <strain evidence="4">TBRC 1276</strain>
    </source>
</reference>
<protein>
    <submittedName>
        <fullName evidence="3">ParB N-terminal domain-containing protein</fullName>
    </submittedName>
</protein>
<dbReference type="RefSeq" id="WP_379535403.1">
    <property type="nucleotide sequence ID" value="NZ_JBHSBI010000047.1"/>
</dbReference>
<evidence type="ECO:0000313" key="4">
    <source>
        <dbReference type="Proteomes" id="UP001595851"/>
    </source>
</evidence>
<dbReference type="EMBL" id="JBHSBI010000047">
    <property type="protein sequence ID" value="MFC4015590.1"/>
    <property type="molecule type" value="Genomic_DNA"/>
</dbReference>
<evidence type="ECO:0000259" key="2">
    <source>
        <dbReference type="SMART" id="SM00470"/>
    </source>
</evidence>
<organism evidence="3 4">
    <name type="scientific">Nonomuraea purpurea</name>
    <dbReference type="NCBI Taxonomy" id="1849276"/>
    <lineage>
        <taxon>Bacteria</taxon>
        <taxon>Bacillati</taxon>
        <taxon>Actinomycetota</taxon>
        <taxon>Actinomycetes</taxon>
        <taxon>Streptosporangiales</taxon>
        <taxon>Streptosporangiaceae</taxon>
        <taxon>Nonomuraea</taxon>
    </lineage>
</organism>
<dbReference type="SUPFAM" id="SSF110849">
    <property type="entry name" value="ParB/Sulfiredoxin"/>
    <property type="match status" value="1"/>
</dbReference>
<gene>
    <name evidence="3" type="ORF">ACFOY2_50855</name>
</gene>
<feature type="domain" description="ParB-like N-terminal" evidence="2">
    <location>
        <begin position="1"/>
        <end position="85"/>
    </location>
</feature>
<dbReference type="InterPro" id="IPR036086">
    <property type="entry name" value="ParB/Sulfiredoxin_sf"/>
</dbReference>
<feature type="region of interest" description="Disordered" evidence="1">
    <location>
        <begin position="204"/>
        <end position="232"/>
    </location>
</feature>
<accession>A0ABV8GNQ9</accession>
<dbReference type="Proteomes" id="UP001595851">
    <property type="component" value="Unassembled WGS sequence"/>
</dbReference>
<dbReference type="Gene3D" id="3.90.1530.10">
    <property type="entry name" value="Conserved hypothetical protein from pyrococcus furiosus pfu- 392566-001, ParB domain"/>
    <property type="match status" value="1"/>
</dbReference>
<dbReference type="SMART" id="SM00470">
    <property type="entry name" value="ParB"/>
    <property type="match status" value="1"/>
</dbReference>
<name>A0ABV8GNQ9_9ACTN</name>
<dbReference type="InterPro" id="IPR003115">
    <property type="entry name" value="ParB_N"/>
</dbReference>
<sequence>MELLVSSLLPADSPRLSGEDAQHARLLADSGAELPPIVVHRETLRVIDGMHRVRAARLRGDVKISAILFDGSEEAAFVTAVKANTTHGLPLSYDDREAATARIVTAYPDWSDRAIAEVTGLSAKTVGSIRRRMDADGLGANASRMGRDGRVRPLNGAEGRRRARELFELRPSASLREVAREAGIAPGTAGDVRNRMLRGEDPVTPRQRTVARPHEPAHADVRPAREHATARVSPPRDIAVLMRNLRRDPSIRFTESGRRLLHWLDSRVMGPEGWESVARDMPPHCAYIVSDLARTIAEEWLEFAEDVRRYVETTA</sequence>
<proteinExistence type="predicted"/>
<comment type="caution">
    <text evidence="3">The sequence shown here is derived from an EMBL/GenBank/DDBJ whole genome shotgun (WGS) entry which is preliminary data.</text>
</comment>
<keyword evidence="4" id="KW-1185">Reference proteome</keyword>
<evidence type="ECO:0000256" key="1">
    <source>
        <dbReference type="SAM" id="MobiDB-lite"/>
    </source>
</evidence>